<reference evidence="2" key="1">
    <citation type="journal article" date="2023" name="Int. J. Syst. Evol. Microbiol.">
        <title>Mesoterricola silvestris gen. nov., sp. nov., Mesoterricola sediminis sp. nov., Geothrix oryzae sp. nov., Geothrix edaphica sp. nov., Geothrix rubra sp. nov., and Geothrix limicola sp. nov., six novel members of Acidobacteriota isolated from soils.</title>
        <authorList>
            <person name="Itoh H."/>
            <person name="Sugisawa Y."/>
            <person name="Mise K."/>
            <person name="Xu Z."/>
            <person name="Kuniyasu M."/>
            <person name="Ushijima N."/>
            <person name="Kawano K."/>
            <person name="Kobayashi E."/>
            <person name="Shiratori Y."/>
            <person name="Masuda Y."/>
            <person name="Senoo K."/>
        </authorList>
    </citation>
    <scope>NUCLEOTIDE SEQUENCE</scope>
    <source>
        <strain evidence="2">W786</strain>
    </source>
</reference>
<dbReference type="RefSeq" id="WP_243332260.1">
    <property type="nucleotide sequence ID" value="NZ_AP027081.1"/>
</dbReference>
<accession>A0AA48GVY2</accession>
<dbReference type="Pfam" id="PF14258">
    <property type="entry name" value="DUF4350"/>
    <property type="match status" value="1"/>
</dbReference>
<dbReference type="EMBL" id="AP027081">
    <property type="protein sequence ID" value="BDU77264.1"/>
    <property type="molecule type" value="Genomic_DNA"/>
</dbReference>
<dbReference type="AlphaFoldDB" id="A0AA48GVY2"/>
<protein>
    <recommendedName>
        <fullName evidence="1">DUF4350 domain-containing protein</fullName>
    </recommendedName>
</protein>
<evidence type="ECO:0000313" key="2">
    <source>
        <dbReference type="EMBL" id="BDU77264.1"/>
    </source>
</evidence>
<dbReference type="InterPro" id="IPR025646">
    <property type="entry name" value="DUF4350"/>
</dbReference>
<dbReference type="Proteomes" id="UP001228113">
    <property type="component" value="Chromosome"/>
</dbReference>
<evidence type="ECO:0000259" key="1">
    <source>
        <dbReference type="Pfam" id="PF14258"/>
    </source>
</evidence>
<evidence type="ECO:0000313" key="3">
    <source>
        <dbReference type="Proteomes" id="UP001228113"/>
    </source>
</evidence>
<sequence length="379" mass="41720">MRGLRLALALAALALLTALGGWLATTYRWVKVPTWQGYRGQAATNPFLALQRFSVRMGHPATCLHGLPDLARLPVQDTLVLPRRRVAPDEAQARAVAAWVDRGGTLILEGLEPETEGAPRTRDPLFRPFSLRLLPARDPDATGLLKARIQGTEVTLYTGQGLRLRFTGKGDPTGAATSEGTQAIQINRGAGEVYAFTRLDWLANSALGERDHAEAFSLMALRAPEAGEAPHRVWIVAWEGRPGLAAWLWRNARPLLLAGLALAALVLWARAARFGPMAEAQPPGGRRFLEHLDAAGQWHWRREDGRPLLQACRAAFLRRLAQVHPGWAGLDPDALCQRLARHAGLDEAKVFQALRYDTAEDPDSFLEAIRTLETLRKQL</sequence>
<feature type="domain" description="DUF4350" evidence="1">
    <location>
        <begin position="43"/>
        <end position="214"/>
    </location>
</feature>
<name>A0AA48GVY2_9BACT</name>
<keyword evidence="3" id="KW-1185">Reference proteome</keyword>
<organism evidence="2 3">
    <name type="scientific">Mesoterricola sediminis</name>
    <dbReference type="NCBI Taxonomy" id="2927980"/>
    <lineage>
        <taxon>Bacteria</taxon>
        <taxon>Pseudomonadati</taxon>
        <taxon>Acidobacteriota</taxon>
        <taxon>Holophagae</taxon>
        <taxon>Holophagales</taxon>
        <taxon>Holophagaceae</taxon>
        <taxon>Mesoterricola</taxon>
    </lineage>
</organism>
<proteinExistence type="predicted"/>
<dbReference type="KEGG" id="msea:METESE_22220"/>
<gene>
    <name evidence="2" type="ORF">METESE_22220</name>
</gene>